<proteinExistence type="predicted"/>
<dbReference type="Proteomes" id="UP000824120">
    <property type="component" value="Chromosome 11"/>
</dbReference>
<reference evidence="1 2" key="1">
    <citation type="submission" date="2020-09" db="EMBL/GenBank/DDBJ databases">
        <title>De no assembly of potato wild relative species, Solanum commersonii.</title>
        <authorList>
            <person name="Cho K."/>
        </authorList>
    </citation>
    <scope>NUCLEOTIDE SEQUENCE [LARGE SCALE GENOMIC DNA]</scope>
    <source>
        <strain evidence="1">LZ3.2</strain>
        <tissue evidence="1">Leaf</tissue>
    </source>
</reference>
<evidence type="ECO:0000313" key="1">
    <source>
        <dbReference type="EMBL" id="KAG5576171.1"/>
    </source>
</evidence>
<evidence type="ECO:0000313" key="2">
    <source>
        <dbReference type="Proteomes" id="UP000824120"/>
    </source>
</evidence>
<comment type="caution">
    <text evidence="1">The sequence shown here is derived from an EMBL/GenBank/DDBJ whole genome shotgun (WGS) entry which is preliminary data.</text>
</comment>
<accession>A0A9J5WJX4</accession>
<sequence>MESYNPYHGIVHLHASSTLFLTERPRANYRDFGLSQDTYSSGLVAHKAHNLEVTGSNRLMQHLILGK</sequence>
<name>A0A9J5WJX4_SOLCO</name>
<dbReference type="AlphaFoldDB" id="A0A9J5WJX4"/>
<dbReference type="EMBL" id="JACXVP010000011">
    <property type="protein sequence ID" value="KAG5576171.1"/>
    <property type="molecule type" value="Genomic_DNA"/>
</dbReference>
<gene>
    <name evidence="1" type="ORF">H5410_056305</name>
</gene>
<protein>
    <submittedName>
        <fullName evidence="1">Uncharacterized protein</fullName>
    </submittedName>
</protein>
<keyword evidence="2" id="KW-1185">Reference proteome</keyword>
<organism evidence="1 2">
    <name type="scientific">Solanum commersonii</name>
    <name type="common">Commerson's wild potato</name>
    <name type="synonym">Commerson's nightshade</name>
    <dbReference type="NCBI Taxonomy" id="4109"/>
    <lineage>
        <taxon>Eukaryota</taxon>
        <taxon>Viridiplantae</taxon>
        <taxon>Streptophyta</taxon>
        <taxon>Embryophyta</taxon>
        <taxon>Tracheophyta</taxon>
        <taxon>Spermatophyta</taxon>
        <taxon>Magnoliopsida</taxon>
        <taxon>eudicotyledons</taxon>
        <taxon>Gunneridae</taxon>
        <taxon>Pentapetalae</taxon>
        <taxon>asterids</taxon>
        <taxon>lamiids</taxon>
        <taxon>Solanales</taxon>
        <taxon>Solanaceae</taxon>
        <taxon>Solanoideae</taxon>
        <taxon>Solaneae</taxon>
        <taxon>Solanum</taxon>
    </lineage>
</organism>